<dbReference type="Pfam" id="PF05065">
    <property type="entry name" value="Phage_capsid"/>
    <property type="match status" value="1"/>
</dbReference>
<dbReference type="NCBIfam" id="TIGR01554">
    <property type="entry name" value="major_cap_HK97"/>
    <property type="match status" value="1"/>
</dbReference>
<organism evidence="4">
    <name type="scientific">Siphoviridae sp. ctvuW5</name>
    <dbReference type="NCBI Taxonomy" id="2825725"/>
    <lineage>
        <taxon>Viruses</taxon>
        <taxon>Duplodnaviria</taxon>
        <taxon>Heunggongvirae</taxon>
        <taxon>Uroviricota</taxon>
        <taxon>Caudoviricetes</taxon>
    </lineage>
</organism>
<name>A0A8S5TX62_9CAUD</name>
<dbReference type="SUPFAM" id="SSF56563">
    <property type="entry name" value="Major capsid protein gp5"/>
    <property type="match status" value="1"/>
</dbReference>
<dbReference type="GO" id="GO:0044423">
    <property type="term" value="C:virion component"/>
    <property type="evidence" value="ECO:0007669"/>
    <property type="project" value="UniProtKB-KW"/>
</dbReference>
<evidence type="ECO:0000256" key="1">
    <source>
        <dbReference type="ARBA" id="ARBA00004328"/>
    </source>
</evidence>
<reference evidence="4" key="1">
    <citation type="journal article" date="2021" name="Proc. Natl. Acad. Sci. U.S.A.">
        <title>A Catalog of Tens of Thousands of Viruses from Human Metagenomes Reveals Hidden Associations with Chronic Diseases.</title>
        <authorList>
            <person name="Tisza M.J."/>
            <person name="Buck C.B."/>
        </authorList>
    </citation>
    <scope>NUCLEOTIDE SEQUENCE</scope>
    <source>
        <strain evidence="4">CtvuW5</strain>
    </source>
</reference>
<sequence>MAKEKTRVELAEERGQLYKKGVDLVNKAKQEKRELSKEEKDQITEIQLRMTEINLELAQRDAMKFADEHTTGEKFSLRKALLELADGGHYSENTQKMNERGAASLQKSGIIPKSGASLLIPVESRAEITAGTAGTNVIETDFMNIVEPLRDRLVLAQAGATMLTGLVSNIDVPSYSGSTSNWAEENAAAEDGAGTFSKKSMKPKRLTSILRVSRQMLVQDSLGVEAMLRADLINSIASKLEATILGGESTSAEKPDGLFTGYATEAEALSWKGVVNLETTVDLANALMGNTKYIVHTSLVGLAKTTLKNDGVSGYIMSENGQMNGYDTLRTNAVYKKSGTEWGALFGNWADLLIGQWGALDLTVDPYTEADKAFVRIIVNSYWDSCLRRDNSIAKALFKDGSAA</sequence>
<dbReference type="Gene3D" id="3.30.2400.10">
    <property type="entry name" value="Major capsid protein gp5"/>
    <property type="match status" value="1"/>
</dbReference>
<dbReference type="EMBL" id="BK015953">
    <property type="protein sequence ID" value="DAF86794.1"/>
    <property type="molecule type" value="Genomic_DNA"/>
</dbReference>
<evidence type="ECO:0000256" key="2">
    <source>
        <dbReference type="ARBA" id="ARBA00022844"/>
    </source>
</evidence>
<accession>A0A8S5TX62</accession>
<dbReference type="InterPro" id="IPR054612">
    <property type="entry name" value="Phage_capsid-like_C"/>
</dbReference>
<proteinExistence type="predicted"/>
<evidence type="ECO:0000259" key="3">
    <source>
        <dbReference type="Pfam" id="PF05065"/>
    </source>
</evidence>
<keyword evidence="2" id="KW-0946">Virion</keyword>
<evidence type="ECO:0000313" key="4">
    <source>
        <dbReference type="EMBL" id="DAF86794.1"/>
    </source>
</evidence>
<feature type="domain" description="Phage capsid-like C-terminal" evidence="3">
    <location>
        <begin position="143"/>
        <end position="395"/>
    </location>
</feature>
<protein>
    <submittedName>
        <fullName evidence="4">Major capsid protein</fullName>
    </submittedName>
</protein>
<dbReference type="InterPro" id="IPR024455">
    <property type="entry name" value="Phage_capsid"/>
</dbReference>
<comment type="subcellular location">
    <subcellularLocation>
        <location evidence="1">Virion</location>
    </subcellularLocation>
</comment>